<protein>
    <submittedName>
        <fullName evidence="1">NAD(P)H-binding protein</fullName>
    </submittedName>
</protein>
<name>A0AAU7KL58_9GAMM</name>
<organism evidence="1">
    <name type="scientific">Halomonas sp. RT37</name>
    <dbReference type="NCBI Taxonomy" id="2950872"/>
    <lineage>
        <taxon>Bacteria</taxon>
        <taxon>Pseudomonadati</taxon>
        <taxon>Pseudomonadota</taxon>
        <taxon>Gammaproteobacteria</taxon>
        <taxon>Oceanospirillales</taxon>
        <taxon>Halomonadaceae</taxon>
        <taxon>Halomonas</taxon>
    </lineage>
</organism>
<dbReference type="AlphaFoldDB" id="A0AAU7KL58"/>
<proteinExistence type="predicted"/>
<accession>A0AAU7KL58</accession>
<dbReference type="EMBL" id="CP098827">
    <property type="protein sequence ID" value="XBO71918.1"/>
    <property type="molecule type" value="Genomic_DNA"/>
</dbReference>
<dbReference type="RefSeq" id="WP_108131375.1">
    <property type="nucleotide sequence ID" value="NZ_CP098827.1"/>
</dbReference>
<dbReference type="Gene3D" id="3.40.50.720">
    <property type="entry name" value="NAD(P)-binding Rossmann-like Domain"/>
    <property type="match status" value="1"/>
</dbReference>
<reference evidence="1" key="1">
    <citation type="submission" date="2022-06" db="EMBL/GenBank/DDBJ databases">
        <title>A novel DMS-producing enzyme.</title>
        <authorList>
            <person name="Zhang Y."/>
        </authorList>
    </citation>
    <scope>NUCLEOTIDE SEQUENCE</scope>
    <source>
        <strain evidence="1">RT37</strain>
    </source>
</reference>
<dbReference type="PANTHER" id="PTHR14097:SF7">
    <property type="entry name" value="OXIDOREDUCTASE HTATIP2"/>
    <property type="match status" value="1"/>
</dbReference>
<sequence length="226" mass="24548">MKLLILGATGLVGSEVLRQALAHPDVTEVRAPVRRPLTLEHPRLAAPVVDFADLESLRPDKTGRGDAPALEGNDELWKADGVICALGTTLKAAGSREAFRRVDLELPLWFARHARAAGAERFALNSALGADRGSRFFYSRVKGELEAEMTKLDYPSLTLVRPGLIDGERAEVRHAERLGLALSRGLRPLLPRQWRPSPVARIAEALVQGAISAPAGRHLVKARDLA</sequence>
<dbReference type="PANTHER" id="PTHR14097">
    <property type="entry name" value="OXIDOREDUCTASE HTATIP2"/>
    <property type="match status" value="1"/>
</dbReference>
<dbReference type="InterPro" id="IPR036291">
    <property type="entry name" value="NAD(P)-bd_dom_sf"/>
</dbReference>
<dbReference type="SUPFAM" id="SSF51735">
    <property type="entry name" value="NAD(P)-binding Rossmann-fold domains"/>
    <property type="match status" value="1"/>
</dbReference>
<evidence type="ECO:0000313" key="1">
    <source>
        <dbReference type="EMBL" id="XBO71918.1"/>
    </source>
</evidence>
<gene>
    <name evidence="1" type="ORF">NFG58_04190</name>
</gene>